<evidence type="ECO:0000256" key="1">
    <source>
        <dbReference type="SAM" id="MobiDB-lite"/>
    </source>
</evidence>
<sequence>MPNVDFGRVFHDIRHECRGRCSAREDAHGVVTRSQRNAASTASAGSPASPAAQSMRAERLAAS</sequence>
<proteinExistence type="predicted"/>
<comment type="caution">
    <text evidence="2">The sequence shown here is derived from an EMBL/GenBank/DDBJ whole genome shotgun (WGS) entry which is preliminary data.</text>
</comment>
<name>U2SZ61_LEIAQ</name>
<feature type="region of interest" description="Disordered" evidence="1">
    <location>
        <begin position="24"/>
        <end position="63"/>
    </location>
</feature>
<gene>
    <name evidence="2" type="ORF">N136_04614</name>
</gene>
<reference evidence="2 3" key="1">
    <citation type="submission" date="2013-08" db="EMBL/GenBank/DDBJ databases">
        <authorList>
            <person name="Weinstock G."/>
            <person name="Sodergren E."/>
            <person name="Wylie T."/>
            <person name="Fulton L."/>
            <person name="Fulton R."/>
            <person name="Fronick C."/>
            <person name="O'Laughlin M."/>
            <person name="Godfrey J."/>
            <person name="Miner T."/>
            <person name="Herter B."/>
            <person name="Appelbaum E."/>
            <person name="Cordes M."/>
            <person name="Lek S."/>
            <person name="Wollam A."/>
            <person name="Pepin K.H."/>
            <person name="Palsikar V.B."/>
            <person name="Mitreva M."/>
            <person name="Wilson R.K."/>
        </authorList>
    </citation>
    <scope>NUCLEOTIDE SEQUENCE [LARGE SCALE GENOMIC DNA]</scope>
    <source>
        <strain evidence="2 3">ATCC 14665</strain>
    </source>
</reference>
<evidence type="ECO:0000313" key="3">
    <source>
        <dbReference type="Proteomes" id="UP000016605"/>
    </source>
</evidence>
<accession>U2SZ61</accession>
<dbReference type="EMBL" id="AWVQ01000846">
    <property type="protein sequence ID" value="ERK67782.1"/>
    <property type="molecule type" value="Genomic_DNA"/>
</dbReference>
<protein>
    <submittedName>
        <fullName evidence="2">Uncharacterized protein</fullName>
    </submittedName>
</protein>
<dbReference type="Proteomes" id="UP000016605">
    <property type="component" value="Unassembled WGS sequence"/>
</dbReference>
<evidence type="ECO:0000313" key="2">
    <source>
        <dbReference type="EMBL" id="ERK67782.1"/>
    </source>
</evidence>
<dbReference type="AlphaFoldDB" id="U2SZ61"/>
<organism evidence="2 3">
    <name type="scientific">Leifsonia aquatica ATCC 14665</name>
    <dbReference type="NCBI Taxonomy" id="1358026"/>
    <lineage>
        <taxon>Bacteria</taxon>
        <taxon>Bacillati</taxon>
        <taxon>Actinomycetota</taxon>
        <taxon>Actinomycetes</taxon>
        <taxon>Micrococcales</taxon>
        <taxon>Microbacteriaceae</taxon>
        <taxon>Leifsonia</taxon>
    </lineage>
</organism>
<feature type="compositionally biased region" description="Low complexity" evidence="1">
    <location>
        <begin position="38"/>
        <end position="54"/>
    </location>
</feature>
<dbReference type="HOGENOM" id="CLU_2880381_0_0_11"/>